<dbReference type="GO" id="GO:0015949">
    <property type="term" value="P:nucleobase-containing small molecule interconversion"/>
    <property type="evidence" value="ECO:0007669"/>
    <property type="project" value="TreeGrafter"/>
</dbReference>
<dbReference type="InterPro" id="IPR027417">
    <property type="entry name" value="P-loop_NTPase"/>
</dbReference>
<sequence length="205" mass="22823">MAKIVAKKLGIMYLDTGAMYRAVALKAIKSGIDTKDGDALAEMVKDIDLRIVYENGAQKVLLDGEDVTEEIRTPAVTVGSSNVAVNPAVREKMVELQQKIAKENSVVMDGRDIGTHVLPNADVKIFLTASIEERAKRRYEELREKGMLKQTFEELKKEMEYRDINDSTRSHSPLKKADDAILLDTTGFSLEEAAKVVLNIIKSRL</sequence>
<dbReference type="PANTHER" id="PTHR21299">
    <property type="entry name" value="CYTIDYLATE KINASE/PANTOATE-BETA-ALANINE LIGASE"/>
    <property type="match status" value="1"/>
</dbReference>
<accession>A0A1B1YGX8</accession>
<dbReference type="Gene3D" id="3.40.50.300">
    <property type="entry name" value="P-loop containing nucleotide triphosphate hydrolases"/>
    <property type="match status" value="1"/>
</dbReference>
<evidence type="ECO:0000256" key="7">
    <source>
        <dbReference type="ARBA" id="ARBA00048478"/>
    </source>
</evidence>
<dbReference type="InterPro" id="IPR003136">
    <property type="entry name" value="Cytidylate_kin"/>
</dbReference>
<keyword evidence="2 8" id="KW-0808">Transferase</keyword>
<dbReference type="NCBIfam" id="TIGR00017">
    <property type="entry name" value="cmk"/>
    <property type="match status" value="1"/>
</dbReference>
<evidence type="ECO:0000256" key="5">
    <source>
        <dbReference type="ARBA" id="ARBA00022840"/>
    </source>
</evidence>
<dbReference type="EC" id="2.7.4.25" evidence="8"/>
<dbReference type="GO" id="GO:0005524">
    <property type="term" value="F:ATP binding"/>
    <property type="evidence" value="ECO:0007669"/>
    <property type="project" value="UniProtKB-UniRule"/>
</dbReference>
<keyword evidence="5 8" id="KW-0067">ATP-binding</keyword>
<comment type="subcellular location">
    <subcellularLocation>
        <location evidence="8">Cytoplasm</location>
    </subcellularLocation>
</comment>
<evidence type="ECO:0000313" key="11">
    <source>
        <dbReference type="Proteomes" id="UP000092971"/>
    </source>
</evidence>
<gene>
    <name evidence="8" type="primary">cmk</name>
    <name evidence="10" type="ORF">CSTERTH_07390</name>
</gene>
<evidence type="ECO:0000259" key="9">
    <source>
        <dbReference type="Pfam" id="PF02224"/>
    </source>
</evidence>
<evidence type="ECO:0000256" key="6">
    <source>
        <dbReference type="ARBA" id="ARBA00047615"/>
    </source>
</evidence>
<evidence type="ECO:0000256" key="1">
    <source>
        <dbReference type="ARBA" id="ARBA00009427"/>
    </source>
</evidence>
<feature type="domain" description="Cytidylate kinase" evidence="9">
    <location>
        <begin position="2"/>
        <end position="202"/>
    </location>
</feature>
<dbReference type="InterPro" id="IPR011994">
    <property type="entry name" value="Cytidylate_kinase_dom"/>
</dbReference>
<name>A0A1B1YGX8_THEST</name>
<dbReference type="PANTHER" id="PTHR21299:SF2">
    <property type="entry name" value="CYTIDYLATE KINASE"/>
    <property type="match status" value="1"/>
</dbReference>
<dbReference type="AlphaFoldDB" id="A0A1B1YGX8"/>
<evidence type="ECO:0000256" key="3">
    <source>
        <dbReference type="ARBA" id="ARBA00022741"/>
    </source>
</evidence>
<dbReference type="SUPFAM" id="SSF52540">
    <property type="entry name" value="P-loop containing nucleoside triphosphate hydrolases"/>
    <property type="match status" value="1"/>
</dbReference>
<dbReference type="Pfam" id="PF02224">
    <property type="entry name" value="Cytidylate_kin"/>
    <property type="match status" value="1"/>
</dbReference>
<evidence type="ECO:0000256" key="2">
    <source>
        <dbReference type="ARBA" id="ARBA00022679"/>
    </source>
</evidence>
<comment type="caution">
    <text evidence="8">Lacks conserved residue(s) required for the propagation of feature annotation.</text>
</comment>
<dbReference type="GO" id="GO:0006220">
    <property type="term" value="P:pyrimidine nucleotide metabolic process"/>
    <property type="evidence" value="ECO:0007669"/>
    <property type="project" value="UniProtKB-UniRule"/>
</dbReference>
<comment type="catalytic activity">
    <reaction evidence="6 8">
        <text>dCMP + ATP = dCDP + ADP</text>
        <dbReference type="Rhea" id="RHEA:25094"/>
        <dbReference type="ChEBI" id="CHEBI:30616"/>
        <dbReference type="ChEBI" id="CHEBI:57566"/>
        <dbReference type="ChEBI" id="CHEBI:58593"/>
        <dbReference type="ChEBI" id="CHEBI:456216"/>
        <dbReference type="EC" id="2.7.4.25"/>
    </reaction>
</comment>
<reference evidence="10 11" key="1">
    <citation type="submission" date="2016-02" db="EMBL/GenBank/DDBJ databases">
        <title>Comparison of Clostridium stercorarium subspecies using comparative genomics and transcriptomics.</title>
        <authorList>
            <person name="Schellenberg J."/>
            <person name="Thallinger G."/>
            <person name="Levin D.B."/>
            <person name="Zhang X."/>
            <person name="Alvare G."/>
            <person name="Fristensky B."/>
            <person name="Sparling R."/>
        </authorList>
    </citation>
    <scope>NUCLEOTIDE SEQUENCE [LARGE SCALE GENOMIC DNA]</scope>
    <source>
        <strain evidence="10 11">DSM 2910</strain>
    </source>
</reference>
<evidence type="ECO:0000256" key="8">
    <source>
        <dbReference type="HAMAP-Rule" id="MF_00238"/>
    </source>
</evidence>
<proteinExistence type="inferred from homology"/>
<protein>
    <recommendedName>
        <fullName evidence="8">Cytidylate kinase</fullName>
        <shortName evidence="8">CK</shortName>
        <ecNumber evidence="8">2.7.4.25</ecNumber>
    </recommendedName>
    <alternativeName>
        <fullName evidence="8">Cytidine monophosphate kinase</fullName>
        <shortName evidence="8">CMP kinase</shortName>
    </alternativeName>
</protein>
<dbReference type="GO" id="GO:0036431">
    <property type="term" value="F:dCMP kinase activity"/>
    <property type="evidence" value="ECO:0007669"/>
    <property type="project" value="InterPro"/>
</dbReference>
<comment type="catalytic activity">
    <reaction evidence="7 8">
        <text>CMP + ATP = CDP + ADP</text>
        <dbReference type="Rhea" id="RHEA:11600"/>
        <dbReference type="ChEBI" id="CHEBI:30616"/>
        <dbReference type="ChEBI" id="CHEBI:58069"/>
        <dbReference type="ChEBI" id="CHEBI:60377"/>
        <dbReference type="ChEBI" id="CHEBI:456216"/>
        <dbReference type="EC" id="2.7.4.25"/>
    </reaction>
</comment>
<dbReference type="GO" id="GO:0005829">
    <property type="term" value="C:cytosol"/>
    <property type="evidence" value="ECO:0007669"/>
    <property type="project" value="TreeGrafter"/>
</dbReference>
<comment type="similarity">
    <text evidence="1 8">Belongs to the cytidylate kinase family. Type 1 subfamily.</text>
</comment>
<keyword evidence="8" id="KW-0963">Cytoplasm</keyword>
<dbReference type="CDD" id="cd02020">
    <property type="entry name" value="CMPK"/>
    <property type="match status" value="1"/>
</dbReference>
<evidence type="ECO:0000313" key="10">
    <source>
        <dbReference type="EMBL" id="ANX00025.1"/>
    </source>
</evidence>
<dbReference type="HAMAP" id="MF_00238">
    <property type="entry name" value="Cytidyl_kinase_type1"/>
    <property type="match status" value="1"/>
</dbReference>
<dbReference type="EMBL" id="CP014672">
    <property type="protein sequence ID" value="ANX00025.1"/>
    <property type="molecule type" value="Genomic_DNA"/>
</dbReference>
<organism evidence="10 11">
    <name type="scientific">Thermoclostridium stercorarium subsp. thermolacticum DSM 2910</name>
    <dbReference type="NCBI Taxonomy" id="1121336"/>
    <lineage>
        <taxon>Bacteria</taxon>
        <taxon>Bacillati</taxon>
        <taxon>Bacillota</taxon>
        <taxon>Clostridia</taxon>
        <taxon>Eubacteriales</taxon>
        <taxon>Oscillospiraceae</taxon>
        <taxon>Thermoclostridium</taxon>
    </lineage>
</organism>
<keyword evidence="4 8" id="KW-0418">Kinase</keyword>
<dbReference type="Proteomes" id="UP000092971">
    <property type="component" value="Chromosome"/>
</dbReference>
<keyword evidence="3 8" id="KW-0547">Nucleotide-binding</keyword>
<evidence type="ECO:0000256" key="4">
    <source>
        <dbReference type="ARBA" id="ARBA00022777"/>
    </source>
</evidence>
<dbReference type="GO" id="GO:0036430">
    <property type="term" value="F:CMP kinase activity"/>
    <property type="evidence" value="ECO:0007669"/>
    <property type="project" value="RHEA"/>
</dbReference>